<sequence length="269" mass="30036">MVSDASTPEQLLDENFNRHVRFFPSQTAGMDVRVMNDILVVNSQLASDTFNIVHIPNASRPGLADLKTVVDYTVHSGLPFCFWLSETAATETTVANLRQLGAACVGQDPGMILSLDAYIPIDNEHQDEIRIVKNRKELADFATVIAQNWKPADENVLRYYQNVAPVLLAAPDTVLMVCYRNSQPVSVIELFPTNNQIIGIYSLATLREFRGQGIGTVLMRHALNYAKQTGYKTALLQSSEDGFRIYQKFGYRVVTMYYEYQLVGSAAAN</sequence>
<evidence type="ECO:0000313" key="4">
    <source>
        <dbReference type="EMBL" id="RRB03922.1"/>
    </source>
</evidence>
<keyword evidence="1 4" id="KW-0808">Transferase</keyword>
<proteinExistence type="predicted"/>
<evidence type="ECO:0000259" key="3">
    <source>
        <dbReference type="PROSITE" id="PS51186"/>
    </source>
</evidence>
<dbReference type="GO" id="GO:0016747">
    <property type="term" value="F:acyltransferase activity, transferring groups other than amino-acyl groups"/>
    <property type="evidence" value="ECO:0007669"/>
    <property type="project" value="InterPro"/>
</dbReference>
<dbReference type="EMBL" id="RQJO01000008">
    <property type="protein sequence ID" value="RRB03922.1"/>
    <property type="molecule type" value="Genomic_DNA"/>
</dbReference>
<dbReference type="OrthoDB" id="977571at2"/>
<dbReference type="Gene3D" id="3.40.630.30">
    <property type="match status" value="1"/>
</dbReference>
<dbReference type="InterPro" id="IPR050832">
    <property type="entry name" value="Bact_Acetyltransf"/>
</dbReference>
<dbReference type="Proteomes" id="UP000271925">
    <property type="component" value="Unassembled WGS sequence"/>
</dbReference>
<reference evidence="4 5" key="1">
    <citation type="submission" date="2018-11" db="EMBL/GenBank/DDBJ databases">
        <authorList>
            <person name="Zhou Z."/>
            <person name="Wang G."/>
        </authorList>
    </citation>
    <scope>NUCLEOTIDE SEQUENCE [LARGE SCALE GENOMIC DNA]</scope>
    <source>
        <strain evidence="4 5">KCTC52004</strain>
    </source>
</reference>
<keyword evidence="2" id="KW-0012">Acyltransferase</keyword>
<protein>
    <submittedName>
        <fullName evidence="4">N-acetyltransferase</fullName>
    </submittedName>
</protein>
<comment type="caution">
    <text evidence="4">The sequence shown here is derived from an EMBL/GenBank/DDBJ whole genome shotgun (WGS) entry which is preliminary data.</text>
</comment>
<evidence type="ECO:0000256" key="1">
    <source>
        <dbReference type="ARBA" id="ARBA00022679"/>
    </source>
</evidence>
<evidence type="ECO:0000313" key="5">
    <source>
        <dbReference type="Proteomes" id="UP000271925"/>
    </source>
</evidence>
<keyword evidence="5" id="KW-1185">Reference proteome</keyword>
<accession>A0A3P1BS50</accession>
<dbReference type="SUPFAM" id="SSF55729">
    <property type="entry name" value="Acyl-CoA N-acyltransferases (Nat)"/>
    <property type="match status" value="1"/>
</dbReference>
<evidence type="ECO:0000256" key="2">
    <source>
        <dbReference type="ARBA" id="ARBA00023315"/>
    </source>
</evidence>
<dbReference type="InterPro" id="IPR016181">
    <property type="entry name" value="Acyl_CoA_acyltransferase"/>
</dbReference>
<gene>
    <name evidence="4" type="ORF">EHT25_10330</name>
</gene>
<dbReference type="Pfam" id="PF00583">
    <property type="entry name" value="Acetyltransf_1"/>
    <property type="match status" value="1"/>
</dbReference>
<dbReference type="InterPro" id="IPR000182">
    <property type="entry name" value="GNAT_dom"/>
</dbReference>
<dbReference type="AlphaFoldDB" id="A0A3P1BS50"/>
<dbReference type="RefSeq" id="WP_124874133.1">
    <property type="nucleotide sequence ID" value="NZ_RQJO01000008.1"/>
</dbReference>
<dbReference type="PANTHER" id="PTHR43877">
    <property type="entry name" value="AMINOALKYLPHOSPHONATE N-ACETYLTRANSFERASE-RELATED-RELATED"/>
    <property type="match status" value="1"/>
</dbReference>
<organism evidence="4 5">
    <name type="scientific">Larkinella rosea</name>
    <dbReference type="NCBI Taxonomy" id="2025312"/>
    <lineage>
        <taxon>Bacteria</taxon>
        <taxon>Pseudomonadati</taxon>
        <taxon>Bacteroidota</taxon>
        <taxon>Cytophagia</taxon>
        <taxon>Cytophagales</taxon>
        <taxon>Spirosomataceae</taxon>
        <taxon>Larkinella</taxon>
    </lineage>
</organism>
<name>A0A3P1BS50_9BACT</name>
<dbReference type="CDD" id="cd04301">
    <property type="entry name" value="NAT_SF"/>
    <property type="match status" value="1"/>
</dbReference>
<dbReference type="PROSITE" id="PS51186">
    <property type="entry name" value="GNAT"/>
    <property type="match status" value="1"/>
</dbReference>
<feature type="domain" description="N-acetyltransferase" evidence="3">
    <location>
        <begin position="127"/>
        <end position="269"/>
    </location>
</feature>